<reference evidence="3 4" key="1">
    <citation type="submission" date="2023-03" db="EMBL/GenBank/DDBJ databases">
        <title>Description of Hydrogenimonas sp. ISO32.</title>
        <authorList>
            <person name="Mino S."/>
            <person name="Fukazawa S."/>
            <person name="Sawabe T."/>
        </authorList>
    </citation>
    <scope>NUCLEOTIDE SEQUENCE [LARGE SCALE GENOMIC DNA]</scope>
    <source>
        <strain evidence="3 4">ISO32</strain>
        <plasmid evidence="3 4">pISO32_1</plasmid>
    </source>
</reference>
<dbReference type="SUPFAM" id="SSF46785">
    <property type="entry name" value="Winged helix' DNA-binding domain"/>
    <property type="match status" value="1"/>
</dbReference>
<dbReference type="Proteomes" id="UP001321445">
    <property type="component" value="Plasmid pISO32_1"/>
</dbReference>
<evidence type="ECO:0000313" key="3">
    <source>
        <dbReference type="EMBL" id="BDY13970.1"/>
    </source>
</evidence>
<dbReference type="RefSeq" id="WP_286338089.1">
    <property type="nucleotide sequence ID" value="NZ_AP027371.1"/>
</dbReference>
<dbReference type="InterPro" id="IPR036390">
    <property type="entry name" value="WH_DNA-bd_sf"/>
</dbReference>
<feature type="domain" description="Initiator Rep protein WH1" evidence="2">
    <location>
        <begin position="21"/>
        <end position="167"/>
    </location>
</feature>
<protein>
    <recommendedName>
        <fullName evidence="2">Initiator Rep protein WH1 domain-containing protein</fullName>
    </recommendedName>
</protein>
<keyword evidence="3" id="KW-0614">Plasmid</keyword>
<dbReference type="InterPro" id="IPR036388">
    <property type="entry name" value="WH-like_DNA-bd_sf"/>
</dbReference>
<name>A0ABM8FNJ5_9BACT</name>
<comment type="similarity">
    <text evidence="1">Belongs to the initiator RepB protein family.</text>
</comment>
<dbReference type="EMBL" id="AP027371">
    <property type="protein sequence ID" value="BDY13970.1"/>
    <property type="molecule type" value="Genomic_DNA"/>
</dbReference>
<keyword evidence="4" id="KW-1185">Reference proteome</keyword>
<accession>A0ABM8FNJ5</accession>
<gene>
    <name evidence="3" type="ORF">HCR_22830</name>
</gene>
<evidence type="ECO:0000256" key="1">
    <source>
        <dbReference type="ARBA" id="ARBA00038283"/>
    </source>
</evidence>
<evidence type="ECO:0000259" key="2">
    <source>
        <dbReference type="Pfam" id="PF01051"/>
    </source>
</evidence>
<proteinExistence type="inferred from homology"/>
<organism evidence="3 4">
    <name type="scientific">Hydrogenimonas cancrithermarum</name>
    <dbReference type="NCBI Taxonomy" id="2993563"/>
    <lineage>
        <taxon>Bacteria</taxon>
        <taxon>Pseudomonadati</taxon>
        <taxon>Campylobacterota</taxon>
        <taxon>Epsilonproteobacteria</taxon>
        <taxon>Campylobacterales</taxon>
        <taxon>Hydrogenimonadaceae</taxon>
        <taxon>Hydrogenimonas</taxon>
    </lineage>
</organism>
<geneLocation type="plasmid" evidence="3 4">
    <name>pISO32_1</name>
</geneLocation>
<dbReference type="Pfam" id="PF21205">
    <property type="entry name" value="Rep3_C"/>
    <property type="match status" value="1"/>
</dbReference>
<dbReference type="Gene3D" id="1.10.10.10">
    <property type="entry name" value="Winged helix-like DNA-binding domain superfamily/Winged helix DNA-binding domain"/>
    <property type="match status" value="2"/>
</dbReference>
<dbReference type="Pfam" id="PF01051">
    <property type="entry name" value="Rep3_N"/>
    <property type="match status" value="1"/>
</dbReference>
<sequence length="361" mass="41886">MDDKRVPASHHSRKKKIHIIQKESALTAIYASGNLTASQKKVFNAFLYIGKNFINSNIQGVEDGITVPVAMLKNIIGDKSNNYTFLKKTVESLQDFTVETNVLGKDKQVWDRFSLVAGATIKDGMLTYSFPHQIVEALKNPKMYVTLDLDEINRIERKHAISLYEIIEDFKKLPNLPKWSIDDFRRALDIPEDRYKSFRDLHRRVIAPAVKEINEKFGMGLEYILYSNLLAIHSREIDPETGGLAENGQEMMSKRKRLPRITHIQFVLTKEKAQQRMEYKQFIQDMRQQYKPLPEEGHFPVIETLDGKELRLDATGRLYFSIVGEHGMEIEELTPEKSDRLWKELWKKYLNGSKKELGARK</sequence>
<evidence type="ECO:0000313" key="4">
    <source>
        <dbReference type="Proteomes" id="UP001321445"/>
    </source>
</evidence>
<dbReference type="InterPro" id="IPR000525">
    <property type="entry name" value="Initiator_Rep_WH1"/>
</dbReference>